<reference evidence="1" key="2">
    <citation type="journal article" date="2024" name="Antonie Van Leeuwenhoek">
        <title>Roseihalotalea indica gen. nov., sp. nov., a halophilic Bacteroidetes from mesopelagic Southwest Indian Ocean with higher carbohydrate metabolic potential.</title>
        <authorList>
            <person name="Chen B."/>
            <person name="Zhang M."/>
            <person name="Lin D."/>
            <person name="Ye J."/>
            <person name="Tang K."/>
        </authorList>
    </citation>
    <scope>NUCLEOTIDE SEQUENCE</scope>
    <source>
        <strain evidence="1">TK19036</strain>
    </source>
</reference>
<protein>
    <submittedName>
        <fullName evidence="1">Class I SAM-dependent methyltransferase</fullName>
    </submittedName>
</protein>
<sequence>MNPQYTDVYLQDFYSRYQNSDNENHRYKDNEPLRISIHEKNLADIEVFSTKGKFLSIGCGGGHDLIAAKKRGWIPEGYEVESQFAAMLAEELAVPVQSGEFLDVPYKRDHYDCIYLNHVLEHPKDPSSYLKRCHKLLKQGGVLYIACPNIHSVAIKLKKAVEALGISSRPGKYYDSWQHLFYYSPATLIPVLEKYYGFRICLTGNDRKYKPGQSSLSHWWADYLASHLPYKSSFRIIAQKV</sequence>
<dbReference type="Gene3D" id="3.40.50.150">
    <property type="entry name" value="Vaccinia Virus protein VP39"/>
    <property type="match status" value="1"/>
</dbReference>
<dbReference type="Pfam" id="PF13489">
    <property type="entry name" value="Methyltransf_23"/>
    <property type="match status" value="1"/>
</dbReference>
<proteinExistence type="predicted"/>
<keyword evidence="1" id="KW-0489">Methyltransferase</keyword>
<reference evidence="1" key="1">
    <citation type="journal article" date="2023" name="Comput. Struct. Biotechnol. J.">
        <title>Discovery of a novel marine Bacteroidetes with a rich repertoire of carbohydrate-active enzymes.</title>
        <authorList>
            <person name="Chen B."/>
            <person name="Liu G."/>
            <person name="Chen Q."/>
            <person name="Wang H."/>
            <person name="Liu L."/>
            <person name="Tang K."/>
        </authorList>
    </citation>
    <scope>NUCLEOTIDE SEQUENCE</scope>
    <source>
        <strain evidence="1">TK19036</strain>
    </source>
</reference>
<dbReference type="InterPro" id="IPR029063">
    <property type="entry name" value="SAM-dependent_MTases_sf"/>
</dbReference>
<dbReference type="GO" id="GO:0032259">
    <property type="term" value="P:methylation"/>
    <property type="evidence" value="ECO:0007669"/>
    <property type="project" value="UniProtKB-KW"/>
</dbReference>
<gene>
    <name evidence="1" type="ORF">K4G66_00400</name>
</gene>
<keyword evidence="1" id="KW-0808">Transferase</keyword>
<accession>A0AA49JEE7</accession>
<dbReference type="AlphaFoldDB" id="A0AA49JEE7"/>
<dbReference type="EMBL" id="CP120682">
    <property type="protein sequence ID" value="WKN37166.1"/>
    <property type="molecule type" value="Genomic_DNA"/>
</dbReference>
<dbReference type="PANTHER" id="PTHR43861:SF6">
    <property type="entry name" value="METHYLTRANSFERASE TYPE 11"/>
    <property type="match status" value="1"/>
</dbReference>
<dbReference type="SUPFAM" id="SSF53335">
    <property type="entry name" value="S-adenosyl-L-methionine-dependent methyltransferases"/>
    <property type="match status" value="1"/>
</dbReference>
<dbReference type="CDD" id="cd02440">
    <property type="entry name" value="AdoMet_MTases"/>
    <property type="match status" value="1"/>
</dbReference>
<organism evidence="1">
    <name type="scientific">Roseihalotalea indica</name>
    <dbReference type="NCBI Taxonomy" id="2867963"/>
    <lineage>
        <taxon>Bacteria</taxon>
        <taxon>Pseudomonadati</taxon>
        <taxon>Bacteroidota</taxon>
        <taxon>Cytophagia</taxon>
        <taxon>Cytophagales</taxon>
        <taxon>Catalimonadaceae</taxon>
        <taxon>Roseihalotalea</taxon>
    </lineage>
</organism>
<evidence type="ECO:0000313" key="1">
    <source>
        <dbReference type="EMBL" id="WKN37166.1"/>
    </source>
</evidence>
<name>A0AA49JEE7_9BACT</name>
<dbReference type="GO" id="GO:0008168">
    <property type="term" value="F:methyltransferase activity"/>
    <property type="evidence" value="ECO:0007669"/>
    <property type="project" value="UniProtKB-KW"/>
</dbReference>
<dbReference type="PANTHER" id="PTHR43861">
    <property type="entry name" value="TRANS-ACONITATE 2-METHYLTRANSFERASE-RELATED"/>
    <property type="match status" value="1"/>
</dbReference>